<dbReference type="InterPro" id="IPR043128">
    <property type="entry name" value="Rev_trsase/Diguanyl_cyclase"/>
</dbReference>
<organism evidence="6 7">
    <name type="scientific">Rhodocyclus tenuis</name>
    <name type="common">Rhodospirillum tenue</name>
    <dbReference type="NCBI Taxonomy" id="1066"/>
    <lineage>
        <taxon>Bacteria</taxon>
        <taxon>Pseudomonadati</taxon>
        <taxon>Pseudomonadota</taxon>
        <taxon>Betaproteobacteria</taxon>
        <taxon>Rhodocyclales</taxon>
        <taxon>Rhodocyclaceae</taxon>
        <taxon>Rhodocyclus</taxon>
    </lineage>
</organism>
<dbReference type="InterPro" id="IPR000160">
    <property type="entry name" value="GGDEF_dom"/>
</dbReference>
<evidence type="ECO:0000313" key="7">
    <source>
        <dbReference type="Proteomes" id="UP000480275"/>
    </source>
</evidence>
<dbReference type="NCBIfam" id="TIGR00254">
    <property type="entry name" value="GGDEF"/>
    <property type="match status" value="1"/>
</dbReference>
<dbReference type="Pfam" id="PF00563">
    <property type="entry name" value="EAL"/>
    <property type="match status" value="1"/>
</dbReference>
<dbReference type="CDD" id="cd04598">
    <property type="entry name" value="CBS_pair_GGDEF_EAL"/>
    <property type="match status" value="1"/>
</dbReference>
<dbReference type="Gene3D" id="3.10.580.10">
    <property type="entry name" value="CBS-domain"/>
    <property type="match status" value="1"/>
</dbReference>
<dbReference type="EMBL" id="WIXJ01000002">
    <property type="protein sequence ID" value="MQY50990.1"/>
    <property type="molecule type" value="Genomic_DNA"/>
</dbReference>
<dbReference type="PROSITE" id="PS50887">
    <property type="entry name" value="GGDEF"/>
    <property type="match status" value="1"/>
</dbReference>
<dbReference type="Gene3D" id="3.30.70.270">
    <property type="match status" value="1"/>
</dbReference>
<dbReference type="PROSITE" id="PS50883">
    <property type="entry name" value="EAL"/>
    <property type="match status" value="1"/>
</dbReference>
<evidence type="ECO:0000313" key="6">
    <source>
        <dbReference type="EMBL" id="MQY50990.1"/>
    </source>
</evidence>
<evidence type="ECO:0000259" key="3">
    <source>
        <dbReference type="PROSITE" id="PS50883"/>
    </source>
</evidence>
<evidence type="ECO:0000259" key="5">
    <source>
        <dbReference type="PROSITE" id="PS51371"/>
    </source>
</evidence>
<dbReference type="PANTHER" id="PTHR33121:SF79">
    <property type="entry name" value="CYCLIC DI-GMP PHOSPHODIESTERASE PDED-RELATED"/>
    <property type="match status" value="1"/>
</dbReference>
<dbReference type="SMART" id="SM00267">
    <property type="entry name" value="GGDEF"/>
    <property type="match status" value="1"/>
</dbReference>
<dbReference type="InterPro" id="IPR046342">
    <property type="entry name" value="CBS_dom_sf"/>
</dbReference>
<dbReference type="SUPFAM" id="SSF54631">
    <property type="entry name" value="CBS-domain pair"/>
    <property type="match status" value="1"/>
</dbReference>
<dbReference type="InterPro" id="IPR000644">
    <property type="entry name" value="CBS_dom"/>
</dbReference>
<accession>A0A6L5JWR4</accession>
<dbReference type="PANTHER" id="PTHR33121">
    <property type="entry name" value="CYCLIC DI-GMP PHOSPHODIESTERASE PDEF"/>
    <property type="match status" value="1"/>
</dbReference>
<dbReference type="Gene3D" id="3.20.20.450">
    <property type="entry name" value="EAL domain"/>
    <property type="match status" value="1"/>
</dbReference>
<dbReference type="InterPro" id="IPR001633">
    <property type="entry name" value="EAL_dom"/>
</dbReference>
<dbReference type="CDD" id="cd01949">
    <property type="entry name" value="GGDEF"/>
    <property type="match status" value="1"/>
</dbReference>
<feature type="region of interest" description="Disordered" evidence="2">
    <location>
        <begin position="602"/>
        <end position="636"/>
    </location>
</feature>
<comment type="caution">
    <text evidence="6">The sequence shown here is derived from an EMBL/GenBank/DDBJ whole genome shotgun (WGS) entry which is preliminary data.</text>
</comment>
<dbReference type="InterPro" id="IPR035919">
    <property type="entry name" value="EAL_sf"/>
</dbReference>
<gene>
    <name evidence="6" type="ORF">GHK24_04245</name>
</gene>
<sequence length="654" mass="69983">MPTPPLSAALSSECLHCRSDLDRLLAEGSAPVRFRPIAEFARGEVWGHIASVCGSPEGRLYTPRKLVTIARHVGRIEKLASVFFDGTVRQYVDAGAHGTLIFSLLEWENHCLDLPLSALLCGALARHGLPPERVAILHPGHDPRTPRQQTLAESLGAVRAAGIGLVSLNLGCECGDSGLWTQLAPDLILVDEMLLSGIEPSALHRSRVAGLIAAERGKGRLVAMSGISSLAVCRAVMEMGVTHGAGDFIGRSNLTPSTIVSAAASKLMLEQRPGGADAADGTRHVLHRLLVPVPPAAPSDTADSVFARFENDAGVSAIAVVRDDHPIGLISRFDMVENMVRPYRQELYGRKPCTRYMDAEPVIVDVRLSLPELSEVIVGAHPRHLISGFIVTEHGRYLGIGSVQDLMREVTAMQMQAARYANPLTELPGNVPINQHIDSLLAAGEWCAIAYGDLDNFKPFNDVYGFARGDAVIRLTASVLARVCDPEYDFLGHIGGDDFIIVFRSRDWQARCQQALDAFAGEIREFFSEDDIELGGYVTENRKGQPEFHAITSLSIGIVDAAPGMFANHLSIARVAAEVKKKAKAIVGNSLYTNLRTYTHGEETGSGASRPAEAPAGTGATHAAISTGSPVSPSATADAALPASAIRQTSDEVF</sequence>
<dbReference type="AlphaFoldDB" id="A0A6L5JWR4"/>
<evidence type="ECO:0000259" key="4">
    <source>
        <dbReference type="PROSITE" id="PS50887"/>
    </source>
</evidence>
<dbReference type="Pfam" id="PF00571">
    <property type="entry name" value="CBS"/>
    <property type="match status" value="2"/>
</dbReference>
<dbReference type="SUPFAM" id="SSF55073">
    <property type="entry name" value="Nucleotide cyclase"/>
    <property type="match status" value="1"/>
</dbReference>
<dbReference type="InterPro" id="IPR029787">
    <property type="entry name" value="Nucleotide_cyclase"/>
</dbReference>
<dbReference type="SUPFAM" id="SSF141868">
    <property type="entry name" value="EAL domain-like"/>
    <property type="match status" value="1"/>
</dbReference>
<dbReference type="PROSITE" id="PS51371">
    <property type="entry name" value="CBS"/>
    <property type="match status" value="1"/>
</dbReference>
<evidence type="ECO:0000256" key="1">
    <source>
        <dbReference type="PROSITE-ProRule" id="PRU00703"/>
    </source>
</evidence>
<dbReference type="GO" id="GO:0071111">
    <property type="term" value="F:cyclic-guanylate-specific phosphodiesterase activity"/>
    <property type="evidence" value="ECO:0007669"/>
    <property type="project" value="InterPro"/>
</dbReference>
<feature type="domain" description="GGDEF" evidence="4">
    <location>
        <begin position="445"/>
        <end position="597"/>
    </location>
</feature>
<protein>
    <submittedName>
        <fullName evidence="6">EAL domain-containing protein</fullName>
    </submittedName>
</protein>
<dbReference type="InterPro" id="IPR050706">
    <property type="entry name" value="Cyclic-di-GMP_PDE-like"/>
</dbReference>
<reference evidence="6 7" key="1">
    <citation type="submission" date="2019-10" db="EMBL/GenBank/DDBJ databases">
        <title>Whole-genome sequence of the purple nonsulfur photosynthetic bacterium Rhodocyclus tenuis.</title>
        <authorList>
            <person name="Kyndt J.A."/>
            <person name="Meyer T.E."/>
        </authorList>
    </citation>
    <scope>NUCLEOTIDE SEQUENCE [LARGE SCALE GENOMIC DNA]</scope>
    <source>
        <strain evidence="6 7">DSM 110</strain>
    </source>
</reference>
<feature type="domain" description="CBS" evidence="5">
    <location>
        <begin position="286"/>
        <end position="346"/>
    </location>
</feature>
<feature type="domain" description="EAL" evidence="3">
    <location>
        <begin position="14"/>
        <end position="266"/>
    </location>
</feature>
<keyword evidence="1" id="KW-0129">CBS domain</keyword>
<dbReference type="OrthoDB" id="9813903at2"/>
<dbReference type="Pfam" id="PF00990">
    <property type="entry name" value="GGDEF"/>
    <property type="match status" value="1"/>
</dbReference>
<evidence type="ECO:0000256" key="2">
    <source>
        <dbReference type="SAM" id="MobiDB-lite"/>
    </source>
</evidence>
<dbReference type="Proteomes" id="UP000480275">
    <property type="component" value="Unassembled WGS sequence"/>
</dbReference>
<name>A0A6L5JWR4_RHOTE</name>
<proteinExistence type="predicted"/>